<evidence type="ECO:0000313" key="4">
    <source>
        <dbReference type="EMBL" id="KDQ13285.1"/>
    </source>
</evidence>
<dbReference type="EMBL" id="KL198044">
    <property type="protein sequence ID" value="KDQ13285.1"/>
    <property type="molecule type" value="Genomic_DNA"/>
</dbReference>
<feature type="compositionally biased region" description="Low complexity" evidence="2">
    <location>
        <begin position="270"/>
        <end position="284"/>
    </location>
</feature>
<keyword evidence="1" id="KW-0378">Hydrolase</keyword>
<dbReference type="InterPro" id="IPR036389">
    <property type="entry name" value="RNase_III_sf"/>
</dbReference>
<evidence type="ECO:0000256" key="1">
    <source>
        <dbReference type="ARBA" id="ARBA00022801"/>
    </source>
</evidence>
<feature type="compositionally biased region" description="Basic residues" evidence="2">
    <location>
        <begin position="182"/>
        <end position="194"/>
    </location>
</feature>
<reference evidence="5" key="1">
    <citation type="journal article" date="2014" name="Proc. Natl. Acad. Sci. U.S.A.">
        <title>Extensive sampling of basidiomycete genomes demonstrates inadequacy of the white-rot/brown-rot paradigm for wood decay fungi.</title>
        <authorList>
            <person name="Riley R."/>
            <person name="Salamov A.A."/>
            <person name="Brown D.W."/>
            <person name="Nagy L.G."/>
            <person name="Floudas D."/>
            <person name="Held B.W."/>
            <person name="Levasseur A."/>
            <person name="Lombard V."/>
            <person name="Morin E."/>
            <person name="Otillar R."/>
            <person name="Lindquist E.A."/>
            <person name="Sun H."/>
            <person name="LaButti K.M."/>
            <person name="Schmutz J."/>
            <person name="Jabbour D."/>
            <person name="Luo H."/>
            <person name="Baker S.E."/>
            <person name="Pisabarro A.G."/>
            <person name="Walton J.D."/>
            <person name="Blanchette R.A."/>
            <person name="Henrissat B."/>
            <person name="Martin F."/>
            <person name="Cullen D."/>
            <person name="Hibbett D.S."/>
            <person name="Grigoriev I.V."/>
        </authorList>
    </citation>
    <scope>NUCLEOTIDE SEQUENCE [LARGE SCALE GENOMIC DNA]</scope>
    <source>
        <strain evidence="5">FD-172 SS1</strain>
    </source>
</reference>
<dbReference type="InterPro" id="IPR000999">
    <property type="entry name" value="RNase_III_dom"/>
</dbReference>
<dbReference type="HOGENOM" id="CLU_356369_0_0_1"/>
<name>A0A067MEZ1_BOTB1</name>
<feature type="domain" description="RNase III" evidence="3">
    <location>
        <begin position="456"/>
        <end position="502"/>
    </location>
</feature>
<organism evidence="4 5">
    <name type="scientific">Botryobasidium botryosum (strain FD-172 SS1)</name>
    <dbReference type="NCBI Taxonomy" id="930990"/>
    <lineage>
        <taxon>Eukaryota</taxon>
        <taxon>Fungi</taxon>
        <taxon>Dikarya</taxon>
        <taxon>Basidiomycota</taxon>
        <taxon>Agaricomycotina</taxon>
        <taxon>Agaricomycetes</taxon>
        <taxon>Cantharellales</taxon>
        <taxon>Botryobasidiaceae</taxon>
        <taxon>Botryobasidium</taxon>
    </lineage>
</organism>
<dbReference type="Pfam" id="PF00636">
    <property type="entry name" value="Ribonuclease_3"/>
    <property type="match status" value="1"/>
</dbReference>
<feature type="region of interest" description="Disordered" evidence="2">
    <location>
        <begin position="115"/>
        <end position="207"/>
    </location>
</feature>
<dbReference type="PROSITE" id="PS50142">
    <property type="entry name" value="RNASE_3_2"/>
    <property type="match status" value="2"/>
</dbReference>
<feature type="region of interest" description="Disordered" evidence="2">
    <location>
        <begin position="229"/>
        <end position="294"/>
    </location>
</feature>
<dbReference type="Gene3D" id="1.10.1520.10">
    <property type="entry name" value="Ribonuclease III domain"/>
    <property type="match status" value="2"/>
</dbReference>
<feature type="compositionally biased region" description="Polar residues" evidence="2">
    <location>
        <begin position="136"/>
        <end position="145"/>
    </location>
</feature>
<dbReference type="PANTHER" id="PTHR14950">
    <property type="entry name" value="DICER-RELATED"/>
    <property type="match status" value="1"/>
</dbReference>
<keyword evidence="5" id="KW-1185">Reference proteome</keyword>
<feature type="domain" description="RNase III" evidence="3">
    <location>
        <begin position="674"/>
        <end position="725"/>
    </location>
</feature>
<feature type="compositionally biased region" description="Polar residues" evidence="2">
    <location>
        <begin position="253"/>
        <end position="262"/>
    </location>
</feature>
<evidence type="ECO:0000256" key="2">
    <source>
        <dbReference type="SAM" id="MobiDB-lite"/>
    </source>
</evidence>
<dbReference type="SUPFAM" id="SSF69065">
    <property type="entry name" value="RNase III domain-like"/>
    <property type="match status" value="2"/>
</dbReference>
<protein>
    <recommendedName>
        <fullName evidence="3">RNase III domain-containing protein</fullName>
    </recommendedName>
</protein>
<gene>
    <name evidence="4" type="ORF">BOTBODRAFT_188564</name>
</gene>
<accession>A0A067MEZ1</accession>
<dbReference type="GO" id="GO:0006396">
    <property type="term" value="P:RNA processing"/>
    <property type="evidence" value="ECO:0007669"/>
    <property type="project" value="InterPro"/>
</dbReference>
<evidence type="ECO:0000313" key="5">
    <source>
        <dbReference type="Proteomes" id="UP000027195"/>
    </source>
</evidence>
<feature type="compositionally biased region" description="Pro residues" evidence="2">
    <location>
        <begin position="116"/>
        <end position="127"/>
    </location>
</feature>
<dbReference type="InParanoid" id="A0A067MEZ1"/>
<dbReference type="PANTHER" id="PTHR14950:SF37">
    <property type="entry name" value="ENDORIBONUCLEASE DICER"/>
    <property type="match status" value="1"/>
</dbReference>
<proteinExistence type="predicted"/>
<dbReference type="Proteomes" id="UP000027195">
    <property type="component" value="Unassembled WGS sequence"/>
</dbReference>
<dbReference type="AlphaFoldDB" id="A0A067MEZ1"/>
<sequence length="895" mass="96194">MRAEALKKSSARATRIGQTGVHSLPIALSSPITFAVVAVDGEGACGFGWQVLQRRPMYLPRTMASREAQMDAKKAGERGIGAGKYIPIVVCSRVASFHVALDDPGQLFCFTVSSQPLPPTRLPPPPAMNSYKRSHLGSNESSQPGSKRRKLSQASQPAHPSTNANRGRNRGTGSRPRTQGKPAKRNAHSSHHASHNPPFINTTHSVVSTPNNAPFASYTGTPAANNNSRCAFPVPTNAASSGRTSHHGAQNPPIAQSANPATQGPAGAFPSSQPTSAGPSSTPSSAPPAPPQNIDAIGEKYAKRVPAYWRDAIRTRVAGVVHAHVITVAGGAPYLFMTHAPLADMSVLRQLPRPTTVVPLGVRHLEAKEVEWVHKCTQFMCQAGAGGRPNVPSHRAPYYLAPALKVFNVDEGREEWVMNSKALKEYSGPDPSAITLNANDRRDLAYAIGHINSLLLAKELNATLFSSGVDEALLLRALTSAKANPRWNLESLEFLGDAYLSFAWGITTFFARAPVQTEVALSNAELRRLAKAKKIPSYCSTDHNTYAASSLSAAYATQAGDGEVNQHMGPKEPADQSEAIIGAVLKSQGRSAAFRALKAFGIQLPSAINEWDDMLALIPGKVQEPEVSHGGRIEQCRKDVEILIGCPLARPLLFQEVLAKCALRSPGRGDFLALGAAIYAYHVSRYLCDRYEHLGPGVLTDLKHQIVATTTVSALTVHARLSKLIEEDPNLNKGSTTDKVRDFVRKASHARAVVDSSQYVESSQPEWYWGGLSAPGTLLCNPIHAVFAGFYLSRNVGAAFAFVDKVVDGFFQDFVAPGVLYSTLCTRLKGKRGDTFSLTVRRKEKTVEYRAVRNMEHLATGNGATVRAAARECCVAALEALMSERAADAERSIGL</sequence>
<evidence type="ECO:0000259" key="3">
    <source>
        <dbReference type="PROSITE" id="PS50142"/>
    </source>
</evidence>
<dbReference type="STRING" id="930990.A0A067MEZ1"/>
<dbReference type="GO" id="GO:0004525">
    <property type="term" value="F:ribonuclease III activity"/>
    <property type="evidence" value="ECO:0007669"/>
    <property type="project" value="InterPro"/>
</dbReference>
<feature type="compositionally biased region" description="Polar residues" evidence="2">
    <location>
        <begin position="152"/>
        <end position="177"/>
    </location>
</feature>
<dbReference type="CDD" id="cd00593">
    <property type="entry name" value="RIBOc"/>
    <property type="match status" value="1"/>
</dbReference>